<proteinExistence type="predicted"/>
<keyword evidence="3" id="KW-1185">Reference proteome</keyword>
<dbReference type="AlphaFoldDB" id="A0A4Z2J512"/>
<name>A0A4Z2J512_9TELE</name>
<organism evidence="2 3">
    <name type="scientific">Liparis tanakae</name>
    <name type="common">Tanaka's snailfish</name>
    <dbReference type="NCBI Taxonomy" id="230148"/>
    <lineage>
        <taxon>Eukaryota</taxon>
        <taxon>Metazoa</taxon>
        <taxon>Chordata</taxon>
        <taxon>Craniata</taxon>
        <taxon>Vertebrata</taxon>
        <taxon>Euteleostomi</taxon>
        <taxon>Actinopterygii</taxon>
        <taxon>Neopterygii</taxon>
        <taxon>Teleostei</taxon>
        <taxon>Neoteleostei</taxon>
        <taxon>Acanthomorphata</taxon>
        <taxon>Eupercaria</taxon>
        <taxon>Perciformes</taxon>
        <taxon>Cottioidei</taxon>
        <taxon>Cottales</taxon>
        <taxon>Liparidae</taxon>
        <taxon>Liparis</taxon>
    </lineage>
</organism>
<evidence type="ECO:0000313" key="3">
    <source>
        <dbReference type="Proteomes" id="UP000314294"/>
    </source>
</evidence>
<protein>
    <submittedName>
        <fullName evidence="2">Uncharacterized protein</fullName>
    </submittedName>
</protein>
<feature type="region of interest" description="Disordered" evidence="1">
    <location>
        <begin position="1"/>
        <end position="26"/>
    </location>
</feature>
<evidence type="ECO:0000313" key="2">
    <source>
        <dbReference type="EMBL" id="TNN85289.1"/>
    </source>
</evidence>
<dbReference type="EMBL" id="SRLO01000021">
    <property type="protein sequence ID" value="TNN85289.1"/>
    <property type="molecule type" value="Genomic_DNA"/>
</dbReference>
<accession>A0A4Z2J512</accession>
<evidence type="ECO:0000256" key="1">
    <source>
        <dbReference type="SAM" id="MobiDB-lite"/>
    </source>
</evidence>
<comment type="caution">
    <text evidence="2">The sequence shown here is derived from an EMBL/GenBank/DDBJ whole genome shotgun (WGS) entry which is preliminary data.</text>
</comment>
<gene>
    <name evidence="2" type="ORF">EYF80_004311</name>
</gene>
<reference evidence="2 3" key="1">
    <citation type="submission" date="2019-03" db="EMBL/GenBank/DDBJ databases">
        <title>First draft genome of Liparis tanakae, snailfish: a comprehensive survey of snailfish specific genes.</title>
        <authorList>
            <person name="Kim W."/>
            <person name="Song I."/>
            <person name="Jeong J.-H."/>
            <person name="Kim D."/>
            <person name="Kim S."/>
            <person name="Ryu S."/>
            <person name="Song J.Y."/>
            <person name="Lee S.K."/>
        </authorList>
    </citation>
    <scope>NUCLEOTIDE SEQUENCE [LARGE SCALE GENOMIC DNA]</scope>
    <source>
        <tissue evidence="2">Muscle</tissue>
    </source>
</reference>
<dbReference type="Proteomes" id="UP000314294">
    <property type="component" value="Unassembled WGS sequence"/>
</dbReference>
<sequence length="172" mass="18071">MESLPSSSVASSSTILSSSSGTSTSSPAISIMLSSCSLCGRQRRGGGNGSRFTLPNEPGTPAQLRTAQGALWDTQANASQDVSRTSFSLIYWHGVHLLSAAKRLLSDQDNLDHEAHFCCSASAGRTSSSAPNHTFHPAAGQRCWDCEHLAAACSVVRNNGELFQPLVCSTVT</sequence>